<organism evidence="1 2">
    <name type="scientific">Pseudomonas jessenii</name>
    <dbReference type="NCBI Taxonomy" id="77298"/>
    <lineage>
        <taxon>Bacteria</taxon>
        <taxon>Pseudomonadati</taxon>
        <taxon>Pseudomonadota</taxon>
        <taxon>Gammaproteobacteria</taxon>
        <taxon>Pseudomonadales</taxon>
        <taxon>Pseudomonadaceae</taxon>
        <taxon>Pseudomonas</taxon>
    </lineage>
</organism>
<evidence type="ECO:0000313" key="1">
    <source>
        <dbReference type="EMBL" id="SEC45758.1"/>
    </source>
</evidence>
<evidence type="ECO:0000313" key="2">
    <source>
        <dbReference type="Proteomes" id="UP000198542"/>
    </source>
</evidence>
<dbReference type="EMBL" id="FNTC01000002">
    <property type="protein sequence ID" value="SEC45758.1"/>
    <property type="molecule type" value="Genomic_DNA"/>
</dbReference>
<dbReference type="RefSeq" id="WP_090455734.1">
    <property type="nucleotide sequence ID" value="NZ_FNTC01000002.1"/>
</dbReference>
<dbReference type="AlphaFoldDB" id="A0A231GQM6"/>
<name>A0A231GQM6_PSEJE</name>
<keyword evidence="2" id="KW-1185">Reference proteome</keyword>
<sequence length="94" mass="11125">MSVYMVTWNLNKERGNYDQARRAFIAHLERYPNTKDSGLETVRWIESHATPTQISDDLKLKLDNNDRIFVTKVNSGEREGWLEKSVWDWINARV</sequence>
<proteinExistence type="predicted"/>
<reference evidence="2" key="1">
    <citation type="submission" date="2016-10" db="EMBL/GenBank/DDBJ databases">
        <authorList>
            <person name="Varghese N."/>
            <person name="Submissions S."/>
        </authorList>
    </citation>
    <scope>NUCLEOTIDE SEQUENCE [LARGE SCALE GENOMIC DNA]</scope>
    <source>
        <strain evidence="2">BS3660</strain>
    </source>
</reference>
<gene>
    <name evidence="1" type="ORF">SAMN04490187_4445</name>
</gene>
<accession>A0A231GQM6</accession>
<dbReference type="Proteomes" id="UP000198542">
    <property type="component" value="Unassembled WGS sequence"/>
</dbReference>
<protein>
    <submittedName>
        <fullName evidence="1">Uncharacterized protein</fullName>
    </submittedName>
</protein>